<dbReference type="KEGG" id="amob:HG15A2_44620"/>
<evidence type="ECO:0000313" key="3">
    <source>
        <dbReference type="Proteomes" id="UP000319852"/>
    </source>
</evidence>
<feature type="transmembrane region" description="Helical" evidence="1">
    <location>
        <begin position="226"/>
        <end position="247"/>
    </location>
</feature>
<keyword evidence="3" id="KW-1185">Reference proteome</keyword>
<evidence type="ECO:0000256" key="1">
    <source>
        <dbReference type="SAM" id="Phobius"/>
    </source>
</evidence>
<feature type="transmembrane region" description="Helical" evidence="1">
    <location>
        <begin position="104"/>
        <end position="121"/>
    </location>
</feature>
<feature type="transmembrane region" description="Helical" evidence="1">
    <location>
        <begin position="203"/>
        <end position="220"/>
    </location>
</feature>
<dbReference type="Proteomes" id="UP000319852">
    <property type="component" value="Chromosome"/>
</dbReference>
<dbReference type="EMBL" id="CP036263">
    <property type="protein sequence ID" value="QDT01120.1"/>
    <property type="molecule type" value="Genomic_DNA"/>
</dbReference>
<gene>
    <name evidence="2" type="ORF">HG15A2_44620</name>
</gene>
<proteinExistence type="predicted"/>
<keyword evidence="1" id="KW-0472">Membrane</keyword>
<evidence type="ECO:0000313" key="2">
    <source>
        <dbReference type="EMBL" id="QDT01120.1"/>
    </source>
</evidence>
<keyword evidence="1" id="KW-1133">Transmembrane helix</keyword>
<reference evidence="2 3" key="1">
    <citation type="submission" date="2019-02" db="EMBL/GenBank/DDBJ databases">
        <title>Deep-cultivation of Planctomycetes and their phenomic and genomic characterization uncovers novel biology.</title>
        <authorList>
            <person name="Wiegand S."/>
            <person name="Jogler M."/>
            <person name="Boedeker C."/>
            <person name="Pinto D."/>
            <person name="Vollmers J."/>
            <person name="Rivas-Marin E."/>
            <person name="Kohn T."/>
            <person name="Peeters S.H."/>
            <person name="Heuer A."/>
            <person name="Rast P."/>
            <person name="Oberbeckmann S."/>
            <person name="Bunk B."/>
            <person name="Jeske O."/>
            <person name="Meyerdierks A."/>
            <person name="Storesund J.E."/>
            <person name="Kallscheuer N."/>
            <person name="Luecker S."/>
            <person name="Lage O.M."/>
            <person name="Pohl T."/>
            <person name="Merkel B.J."/>
            <person name="Hornburger P."/>
            <person name="Mueller R.-W."/>
            <person name="Bruemmer F."/>
            <person name="Labrenz M."/>
            <person name="Spormann A.M."/>
            <person name="Op den Camp H."/>
            <person name="Overmann J."/>
            <person name="Amann R."/>
            <person name="Jetten M.S.M."/>
            <person name="Mascher T."/>
            <person name="Medema M.H."/>
            <person name="Devos D.P."/>
            <person name="Kaster A.-K."/>
            <person name="Ovreas L."/>
            <person name="Rohde M."/>
            <person name="Galperin M.Y."/>
            <person name="Jogler C."/>
        </authorList>
    </citation>
    <scope>NUCLEOTIDE SEQUENCE [LARGE SCALE GENOMIC DNA]</scope>
    <source>
        <strain evidence="2 3">HG15A2</strain>
    </source>
</reference>
<feature type="transmembrane region" description="Helical" evidence="1">
    <location>
        <begin position="142"/>
        <end position="161"/>
    </location>
</feature>
<feature type="transmembrane region" description="Helical" evidence="1">
    <location>
        <begin position="45"/>
        <end position="66"/>
    </location>
</feature>
<dbReference type="AlphaFoldDB" id="A0A517N1W3"/>
<feature type="transmembrane region" description="Helical" evidence="1">
    <location>
        <begin position="173"/>
        <end position="191"/>
    </location>
</feature>
<keyword evidence="1" id="KW-0812">Transmembrane</keyword>
<organism evidence="2 3">
    <name type="scientific">Adhaeretor mobilis</name>
    <dbReference type="NCBI Taxonomy" id="1930276"/>
    <lineage>
        <taxon>Bacteria</taxon>
        <taxon>Pseudomonadati</taxon>
        <taxon>Planctomycetota</taxon>
        <taxon>Planctomycetia</taxon>
        <taxon>Pirellulales</taxon>
        <taxon>Lacipirellulaceae</taxon>
        <taxon>Adhaeretor</taxon>
    </lineage>
</organism>
<feature type="transmembrane region" description="Helical" evidence="1">
    <location>
        <begin position="73"/>
        <end position="92"/>
    </location>
</feature>
<name>A0A517N1W3_9BACT</name>
<protein>
    <submittedName>
        <fullName evidence="2">Uncharacterized protein</fullName>
    </submittedName>
</protein>
<sequence length="256" mass="28454">MLRKSLTVLFWFVNLSACLYCIDFANRNGDGGVGGKGWFNYNLGSLLLLSLVVPVQLLMATTWACVGRGDSSVRYAWLTFYLLMAVAAVYFFTYPPAKLVDDYLLFYAALVVTVCAGFYITKKIGWVANIGLLKTREFQVSVMEMIAWMTGVSIAAACSRIEIDARELQLPEWRTFVATLAALPVLTIALLQAKINANFRHMLLPTIPLLLGIVTVAMNEELNSDNYAYLAGAYFVMQAYLVLGYTVQRLNSLSIC</sequence>
<accession>A0A517N1W3</accession>